<dbReference type="CDD" id="cd00519">
    <property type="entry name" value="Lipase_3"/>
    <property type="match status" value="1"/>
</dbReference>
<dbReference type="InterPro" id="IPR002921">
    <property type="entry name" value="Fungal_lipase-type"/>
</dbReference>
<organism evidence="2 3">
    <name type="scientific">Chitinophaga solisilvae</name>
    <dbReference type="NCBI Taxonomy" id="1233460"/>
    <lineage>
        <taxon>Bacteria</taxon>
        <taxon>Pseudomonadati</taxon>
        <taxon>Bacteroidota</taxon>
        <taxon>Chitinophagia</taxon>
        <taxon>Chitinophagales</taxon>
        <taxon>Chitinophagaceae</taxon>
        <taxon>Chitinophaga</taxon>
    </lineage>
</organism>
<dbReference type="InterPro" id="IPR051218">
    <property type="entry name" value="Sec_MonoDiacylglyc_Lipase"/>
</dbReference>
<keyword evidence="3" id="KW-1185">Reference proteome</keyword>
<comment type="caution">
    <text evidence="2">The sequence shown here is derived from an EMBL/GenBank/DDBJ whole genome shotgun (WGS) entry which is preliminary data.</text>
</comment>
<dbReference type="EMBL" id="RIAR02000001">
    <property type="protein sequence ID" value="NSL87773.1"/>
    <property type="molecule type" value="Genomic_DNA"/>
</dbReference>
<evidence type="ECO:0000259" key="1">
    <source>
        <dbReference type="Pfam" id="PF01764"/>
    </source>
</evidence>
<dbReference type="Pfam" id="PF01764">
    <property type="entry name" value="Lipase_3"/>
    <property type="match status" value="1"/>
</dbReference>
<dbReference type="GO" id="GO:0006629">
    <property type="term" value="P:lipid metabolic process"/>
    <property type="evidence" value="ECO:0007669"/>
    <property type="project" value="InterPro"/>
</dbReference>
<gene>
    <name evidence="2" type="ORF">ECE50_013070</name>
</gene>
<dbReference type="SUPFAM" id="SSF53474">
    <property type="entry name" value="alpha/beta-Hydrolases"/>
    <property type="match status" value="1"/>
</dbReference>
<protein>
    <submittedName>
        <fullName evidence="2">Lipase family protein</fullName>
    </submittedName>
</protein>
<dbReference type="OrthoDB" id="927373at2"/>
<evidence type="ECO:0000313" key="2">
    <source>
        <dbReference type="EMBL" id="NSL87773.1"/>
    </source>
</evidence>
<proteinExistence type="predicted"/>
<sequence length="368" mass="42098">MMFRLSLISFLFLFFGREIAFAQHLHPYFDPEEYSDLLKMFSLQRDTSAESLRQKAPADYEMTYRSPETGLVNRWDFWLNTKKGTGVIAIRGTNGTAASWLENLYAGMIPAKGVLQLNDSTHFNYQVAADPQAGVHAGWMLATAAMVPDMVEHILEYYRQGIHEFIIAGHSQGGAIAFLVRSCLYYREDLPKDLVLKTYCSAAPKPGNQAYAYDYDFITRDGWGLRVVNGRDWVPETPFSVQTPHDFSPVNPFMNIRKTIRKQKFPVNLALSYTYGRLSRPMKRSSRRLQRVLGKIAYSRVKKLLPAYSRPPFINSHHYTPAGAPVILYPVTGYDEAFPFDGKNIFVHHSLTAYRWALEKIYPKSISH</sequence>
<dbReference type="Proteomes" id="UP000281028">
    <property type="component" value="Unassembled WGS sequence"/>
</dbReference>
<dbReference type="PANTHER" id="PTHR45856:SF11">
    <property type="entry name" value="FUNGAL LIPASE-LIKE DOMAIN-CONTAINING PROTEIN"/>
    <property type="match status" value="1"/>
</dbReference>
<dbReference type="Gene3D" id="3.40.50.1820">
    <property type="entry name" value="alpha/beta hydrolase"/>
    <property type="match status" value="1"/>
</dbReference>
<evidence type="ECO:0000313" key="3">
    <source>
        <dbReference type="Proteomes" id="UP000281028"/>
    </source>
</evidence>
<dbReference type="AlphaFoldDB" id="A0A3S1B3H9"/>
<dbReference type="InterPro" id="IPR029058">
    <property type="entry name" value="AB_hydrolase_fold"/>
</dbReference>
<feature type="domain" description="Fungal lipase-type" evidence="1">
    <location>
        <begin position="87"/>
        <end position="240"/>
    </location>
</feature>
<reference evidence="2" key="1">
    <citation type="submission" date="2020-05" db="EMBL/GenBank/DDBJ databases">
        <title>Chitinophaga laudate sp. nov., isolated from a tropical peat swamp.</title>
        <authorList>
            <person name="Goh C.B.S."/>
            <person name="Lee M.S."/>
            <person name="Parimannan S."/>
            <person name="Pasbakhsh P."/>
            <person name="Yule C.M."/>
            <person name="Rajandas H."/>
            <person name="Loke S."/>
            <person name="Croft L."/>
            <person name="Tan J.B.L."/>
        </authorList>
    </citation>
    <scope>NUCLEOTIDE SEQUENCE</scope>
    <source>
        <strain evidence="2">Mgbs1</strain>
    </source>
</reference>
<name>A0A3S1B3H9_9BACT</name>
<dbReference type="PANTHER" id="PTHR45856">
    <property type="entry name" value="ALPHA/BETA-HYDROLASES SUPERFAMILY PROTEIN"/>
    <property type="match status" value="1"/>
</dbReference>
<accession>A0A3S1B3H9</accession>